<accession>A0A4U8URC6</accession>
<dbReference type="Proteomes" id="UP000298663">
    <property type="component" value="Chromosome X"/>
</dbReference>
<gene>
    <name evidence="1" type="ORF">L596_002252</name>
</gene>
<dbReference type="AlphaFoldDB" id="A0A4U8URC6"/>
<evidence type="ECO:0000313" key="1">
    <source>
        <dbReference type="EMBL" id="TMS34717.1"/>
    </source>
</evidence>
<proteinExistence type="predicted"/>
<reference evidence="1 2" key="2">
    <citation type="journal article" date="2019" name="G3 (Bethesda)">
        <title>Hybrid Assembly of the Genome of the Entomopathogenic Nematode Steinernema carpocapsae Identifies the X-Chromosome.</title>
        <authorList>
            <person name="Serra L."/>
            <person name="Macchietto M."/>
            <person name="Macias-Munoz A."/>
            <person name="McGill C.J."/>
            <person name="Rodriguez I.M."/>
            <person name="Rodriguez B."/>
            <person name="Murad R."/>
            <person name="Mortazavi A."/>
        </authorList>
    </citation>
    <scope>NUCLEOTIDE SEQUENCE [LARGE SCALE GENOMIC DNA]</scope>
    <source>
        <strain evidence="1 2">ALL</strain>
    </source>
</reference>
<dbReference type="EMBL" id="CM016762">
    <property type="protein sequence ID" value="TMS34717.1"/>
    <property type="molecule type" value="Genomic_DNA"/>
</dbReference>
<sequence length="89" mass="9911">MSAIWTRSTEGKPSIRFQKLASIRIHNRPSGTRVTHYSGCRLMSSPLTVDPFGAARVAPLVRRDDESRLQSGSVGVATRIFEARVRFPL</sequence>
<name>A0A4U8URC6_STECR</name>
<protein>
    <submittedName>
        <fullName evidence="1">Uncharacterized protein</fullName>
    </submittedName>
</protein>
<keyword evidence="2" id="KW-1185">Reference proteome</keyword>
<organism evidence="1 2">
    <name type="scientific">Steinernema carpocapsae</name>
    <name type="common">Entomopathogenic nematode</name>
    <dbReference type="NCBI Taxonomy" id="34508"/>
    <lineage>
        <taxon>Eukaryota</taxon>
        <taxon>Metazoa</taxon>
        <taxon>Ecdysozoa</taxon>
        <taxon>Nematoda</taxon>
        <taxon>Chromadorea</taxon>
        <taxon>Rhabditida</taxon>
        <taxon>Tylenchina</taxon>
        <taxon>Panagrolaimomorpha</taxon>
        <taxon>Strongyloidoidea</taxon>
        <taxon>Steinernematidae</taxon>
        <taxon>Steinernema</taxon>
    </lineage>
</organism>
<reference evidence="1 2" key="1">
    <citation type="journal article" date="2015" name="Genome Biol.">
        <title>Comparative genomics of Steinernema reveals deeply conserved gene regulatory networks.</title>
        <authorList>
            <person name="Dillman A.R."/>
            <person name="Macchietto M."/>
            <person name="Porter C.F."/>
            <person name="Rogers A."/>
            <person name="Williams B."/>
            <person name="Antoshechkin I."/>
            <person name="Lee M.M."/>
            <person name="Goodwin Z."/>
            <person name="Lu X."/>
            <person name="Lewis E.E."/>
            <person name="Goodrich-Blair H."/>
            <person name="Stock S.P."/>
            <person name="Adams B.J."/>
            <person name="Sternberg P.W."/>
            <person name="Mortazavi A."/>
        </authorList>
    </citation>
    <scope>NUCLEOTIDE SEQUENCE [LARGE SCALE GENOMIC DNA]</scope>
    <source>
        <strain evidence="1 2">ALL</strain>
    </source>
</reference>
<dbReference type="EMBL" id="AZBU02000001">
    <property type="protein sequence ID" value="TMS34717.1"/>
    <property type="molecule type" value="Genomic_DNA"/>
</dbReference>
<comment type="caution">
    <text evidence="1">The sequence shown here is derived from an EMBL/GenBank/DDBJ whole genome shotgun (WGS) entry which is preliminary data.</text>
</comment>
<evidence type="ECO:0000313" key="2">
    <source>
        <dbReference type="Proteomes" id="UP000298663"/>
    </source>
</evidence>